<proteinExistence type="predicted"/>
<keyword evidence="4 7" id="KW-0472">Membrane</keyword>
<dbReference type="PANTHER" id="PTHR21676">
    <property type="entry name" value="PROTEIN STUM"/>
    <property type="match status" value="1"/>
</dbReference>
<organism evidence="8 9">
    <name type="scientific">Eumeta variegata</name>
    <name type="common">Bagworm moth</name>
    <name type="synonym">Eumeta japonica</name>
    <dbReference type="NCBI Taxonomy" id="151549"/>
    <lineage>
        <taxon>Eukaryota</taxon>
        <taxon>Metazoa</taxon>
        <taxon>Ecdysozoa</taxon>
        <taxon>Arthropoda</taxon>
        <taxon>Hexapoda</taxon>
        <taxon>Insecta</taxon>
        <taxon>Pterygota</taxon>
        <taxon>Neoptera</taxon>
        <taxon>Endopterygota</taxon>
        <taxon>Lepidoptera</taxon>
        <taxon>Glossata</taxon>
        <taxon>Ditrysia</taxon>
        <taxon>Tineoidea</taxon>
        <taxon>Psychidae</taxon>
        <taxon>Oiketicinae</taxon>
        <taxon>Eumeta</taxon>
    </lineage>
</organism>
<name>A0A4C1UTS2_EUMVA</name>
<dbReference type="AlphaFoldDB" id="A0A4C1UTS2"/>
<feature type="region of interest" description="Disordered" evidence="6">
    <location>
        <begin position="15"/>
        <end position="67"/>
    </location>
</feature>
<evidence type="ECO:0000256" key="5">
    <source>
        <dbReference type="SAM" id="Coils"/>
    </source>
</evidence>
<dbReference type="Pfam" id="PF15795">
    <property type="entry name" value="Spec3"/>
    <property type="match status" value="1"/>
</dbReference>
<feature type="coiled-coil region" evidence="5">
    <location>
        <begin position="123"/>
        <end position="150"/>
    </location>
</feature>
<dbReference type="GO" id="GO:0071683">
    <property type="term" value="C:sensory dendrite"/>
    <property type="evidence" value="ECO:0007669"/>
    <property type="project" value="TreeGrafter"/>
</dbReference>
<dbReference type="GO" id="GO:0019230">
    <property type="term" value="P:proprioception"/>
    <property type="evidence" value="ECO:0007669"/>
    <property type="project" value="TreeGrafter"/>
</dbReference>
<comment type="caution">
    <text evidence="8">The sequence shown here is derived from an EMBL/GenBank/DDBJ whole genome shotgun (WGS) entry which is preliminary data.</text>
</comment>
<gene>
    <name evidence="8" type="primary">stum</name>
    <name evidence="8" type="ORF">EVAR_79169_1</name>
</gene>
<dbReference type="GO" id="GO:0050954">
    <property type="term" value="P:sensory perception of mechanical stimulus"/>
    <property type="evidence" value="ECO:0007669"/>
    <property type="project" value="TreeGrafter"/>
</dbReference>
<dbReference type="PANTHER" id="PTHR21676:SF6">
    <property type="entry name" value="PROTEIN STUM"/>
    <property type="match status" value="1"/>
</dbReference>
<accession>A0A4C1UTS2</accession>
<feature type="transmembrane region" description="Helical" evidence="7">
    <location>
        <begin position="701"/>
        <end position="722"/>
    </location>
</feature>
<evidence type="ECO:0000256" key="3">
    <source>
        <dbReference type="ARBA" id="ARBA00022989"/>
    </source>
</evidence>
<evidence type="ECO:0000256" key="2">
    <source>
        <dbReference type="ARBA" id="ARBA00022692"/>
    </source>
</evidence>
<feature type="transmembrane region" description="Helical" evidence="7">
    <location>
        <begin position="668"/>
        <end position="689"/>
    </location>
</feature>
<dbReference type="Proteomes" id="UP000299102">
    <property type="component" value="Unassembled WGS sequence"/>
</dbReference>
<dbReference type="GO" id="GO:0042330">
    <property type="term" value="P:taxis"/>
    <property type="evidence" value="ECO:0007669"/>
    <property type="project" value="TreeGrafter"/>
</dbReference>
<keyword evidence="3 7" id="KW-1133">Transmembrane helix</keyword>
<evidence type="ECO:0000313" key="8">
    <source>
        <dbReference type="EMBL" id="GBP29620.1"/>
    </source>
</evidence>
<feature type="transmembrane region" description="Helical" evidence="7">
    <location>
        <begin position="734"/>
        <end position="764"/>
    </location>
</feature>
<keyword evidence="9" id="KW-1185">Reference proteome</keyword>
<sequence length="798" mass="88259">MIHNRTVYILPNELLPKRYGNGNGFPQSTSTTPKPPPRTQKATAAARDASNEDSKKDPKANDDAKKKNMPQRLLGKCAQKTKCCACCVKPEVEDDEIGKEKKATKDDVEKAKTSTISKLNCCKKKKTEENEVAERNIKETKTSRVEFENETKRKRSFRDVLCGCCTKKRRIGDSAADVARISDVTASPTNQGCCGRRAPAQRRDSILSDGSQKICCDNRFCNWLCGRAPPASRRNSVFSKNKSLSPTLPPEVRPAFERGFETRNYERAGRPETALGQMSISPAHQFCLSCHENTYKILNEKHGVHGMCDIIDPRAETPFSSPRSSLNQRGRFISKPRSLKQIVTVNFKSGTVEKPGTIIENQNFSLSAPAETRAAVTSGVTKAAAGRPVTRCVAVYTEKQIRWYFEYATDQRNTMKLVWSEVIPNGAQWRIPRPRPGASQSACARRDLNIPVIALLRQTAGGCRGGQSHLDVVTAREECCNEAMTCAMKRSICSSQLPLTSHERIDPTTSLAYRLYKRTCVKADGAGGGDDLMVDSFVYAVEPLAPAALAVRGKIGNMETEQPAKQVRDLLTTDFMKSETDLDSEIENACALRVESVTNVQTPDQNWRDGPDAQSRLNLHGDSYNIVPHMVAPTAPDGARHTRPMDTRKKLDPSLVEHSSVIRGAIPVLPIALAYFCLFCNIIVPGLVTDLIDFSCHRHRHVISGTVFSGVFCLCFGIPRFGIHDSAKHRIGSFVINLVVGCGQLFTVLFCLVGWGWSIWWGVIMLRVARKYRRLAAEAHAQEEEAPPVVANNHNPGA</sequence>
<evidence type="ECO:0000313" key="9">
    <source>
        <dbReference type="Proteomes" id="UP000299102"/>
    </source>
</evidence>
<keyword evidence="2 7" id="KW-0812">Transmembrane</keyword>
<comment type="subcellular location">
    <subcellularLocation>
        <location evidence="1">Membrane</location>
        <topology evidence="1">Multi-pass membrane protein</topology>
    </subcellularLocation>
</comment>
<dbReference type="GO" id="GO:0016020">
    <property type="term" value="C:membrane"/>
    <property type="evidence" value="ECO:0007669"/>
    <property type="project" value="UniProtKB-SubCell"/>
</dbReference>
<dbReference type="EMBL" id="BGZK01000222">
    <property type="protein sequence ID" value="GBP29620.1"/>
    <property type="molecule type" value="Genomic_DNA"/>
</dbReference>
<evidence type="ECO:0000256" key="1">
    <source>
        <dbReference type="ARBA" id="ARBA00004141"/>
    </source>
</evidence>
<feature type="compositionally biased region" description="Basic and acidic residues" evidence="6">
    <location>
        <begin position="49"/>
        <end position="66"/>
    </location>
</feature>
<evidence type="ECO:0000256" key="4">
    <source>
        <dbReference type="ARBA" id="ARBA00023136"/>
    </source>
</evidence>
<dbReference type="InterPro" id="IPR026673">
    <property type="entry name" value="SPEC3/Stum"/>
</dbReference>
<keyword evidence="5" id="KW-0175">Coiled coil</keyword>
<evidence type="ECO:0000256" key="6">
    <source>
        <dbReference type="SAM" id="MobiDB-lite"/>
    </source>
</evidence>
<dbReference type="OrthoDB" id="361532at2759"/>
<reference evidence="8 9" key="1">
    <citation type="journal article" date="2019" name="Commun. Biol.">
        <title>The bagworm genome reveals a unique fibroin gene that provides high tensile strength.</title>
        <authorList>
            <person name="Kono N."/>
            <person name="Nakamura H."/>
            <person name="Ohtoshi R."/>
            <person name="Tomita M."/>
            <person name="Numata K."/>
            <person name="Arakawa K."/>
        </authorList>
    </citation>
    <scope>NUCLEOTIDE SEQUENCE [LARGE SCALE GENOMIC DNA]</scope>
</reference>
<protein>
    <submittedName>
        <fullName evidence="8">Protein stum</fullName>
    </submittedName>
</protein>
<evidence type="ECO:0000256" key="7">
    <source>
        <dbReference type="SAM" id="Phobius"/>
    </source>
</evidence>